<dbReference type="AlphaFoldDB" id="A0A2R8BJ16"/>
<dbReference type="OrthoDB" id="1189996at2"/>
<gene>
    <name evidence="1" type="ORF">DEA8626_02463</name>
</gene>
<reference evidence="1 2" key="1">
    <citation type="submission" date="2018-03" db="EMBL/GenBank/DDBJ databases">
        <authorList>
            <person name="Keele B.F."/>
        </authorList>
    </citation>
    <scope>NUCLEOTIDE SEQUENCE [LARGE SCALE GENOMIC DNA]</scope>
    <source>
        <strain evidence="1 2">CECT 8626</strain>
    </source>
</reference>
<proteinExistence type="predicted"/>
<name>A0A2R8BJ16_9RHOB</name>
<dbReference type="Proteomes" id="UP000244924">
    <property type="component" value="Unassembled WGS sequence"/>
</dbReference>
<organism evidence="1 2">
    <name type="scientific">Albidovulum aquaemixtae</name>
    <dbReference type="NCBI Taxonomy" id="1542388"/>
    <lineage>
        <taxon>Bacteria</taxon>
        <taxon>Pseudomonadati</taxon>
        <taxon>Pseudomonadota</taxon>
        <taxon>Alphaproteobacteria</taxon>
        <taxon>Rhodobacterales</taxon>
        <taxon>Paracoccaceae</taxon>
        <taxon>Albidovulum</taxon>
    </lineage>
</organism>
<evidence type="ECO:0008006" key="3">
    <source>
        <dbReference type="Google" id="ProtNLM"/>
    </source>
</evidence>
<protein>
    <recommendedName>
        <fullName evidence="3">Peptide methionine sulfoxide reductase</fullName>
    </recommendedName>
</protein>
<sequence>MTDLFRAALDAIPESYSEGIFEGRRYRIEKAVLAEDRSVKLVARELGGRDYVSLNHYRLARGDQLRPCEMLEAKVRAFVIGVKPIEV</sequence>
<keyword evidence="2" id="KW-1185">Reference proteome</keyword>
<dbReference type="EMBL" id="OMOQ01000002">
    <property type="protein sequence ID" value="SPH23399.1"/>
    <property type="molecule type" value="Genomic_DNA"/>
</dbReference>
<evidence type="ECO:0000313" key="1">
    <source>
        <dbReference type="EMBL" id="SPH23399.1"/>
    </source>
</evidence>
<dbReference type="RefSeq" id="WP_108853509.1">
    <property type="nucleotide sequence ID" value="NZ_OMOQ01000002.1"/>
</dbReference>
<accession>A0A2R8BJ16</accession>
<evidence type="ECO:0000313" key="2">
    <source>
        <dbReference type="Proteomes" id="UP000244924"/>
    </source>
</evidence>